<evidence type="ECO:0000313" key="1">
    <source>
        <dbReference type="EMBL" id="KAH6930965.1"/>
    </source>
</evidence>
<comment type="caution">
    <text evidence="1">The sequence shown here is derived from an EMBL/GenBank/DDBJ whole genome shotgun (WGS) entry which is preliminary data.</text>
</comment>
<evidence type="ECO:0000313" key="2">
    <source>
        <dbReference type="Proteomes" id="UP000821845"/>
    </source>
</evidence>
<organism evidence="1 2">
    <name type="scientific">Hyalomma asiaticum</name>
    <name type="common">Tick</name>
    <dbReference type="NCBI Taxonomy" id="266040"/>
    <lineage>
        <taxon>Eukaryota</taxon>
        <taxon>Metazoa</taxon>
        <taxon>Ecdysozoa</taxon>
        <taxon>Arthropoda</taxon>
        <taxon>Chelicerata</taxon>
        <taxon>Arachnida</taxon>
        <taxon>Acari</taxon>
        <taxon>Parasitiformes</taxon>
        <taxon>Ixodida</taxon>
        <taxon>Ixodoidea</taxon>
        <taxon>Ixodidae</taxon>
        <taxon>Hyalomminae</taxon>
        <taxon>Hyalomma</taxon>
    </lineage>
</organism>
<sequence>MDRKRLWRATYAYVEGPRPKWLVDVLAQNIPLSGLMMLAKVRDFTFLLDFPDFCPGNGRLHWFKMHHGIVFKLIVSEAASAGNQDVATWLGTN</sequence>
<accession>A0ACB7S8V4</accession>
<dbReference type="Proteomes" id="UP000821845">
    <property type="component" value="Chromosome 5"/>
</dbReference>
<dbReference type="EMBL" id="CM023485">
    <property type="protein sequence ID" value="KAH6930965.1"/>
    <property type="molecule type" value="Genomic_DNA"/>
</dbReference>
<name>A0ACB7S8V4_HYAAI</name>
<keyword evidence="2" id="KW-1185">Reference proteome</keyword>
<proteinExistence type="predicted"/>
<reference evidence="1" key="1">
    <citation type="submission" date="2020-05" db="EMBL/GenBank/DDBJ databases">
        <title>Large-scale comparative analyses of tick genomes elucidate their genetic diversity and vector capacities.</title>
        <authorList>
            <person name="Jia N."/>
            <person name="Wang J."/>
            <person name="Shi W."/>
            <person name="Du L."/>
            <person name="Sun Y."/>
            <person name="Zhan W."/>
            <person name="Jiang J."/>
            <person name="Wang Q."/>
            <person name="Zhang B."/>
            <person name="Ji P."/>
            <person name="Sakyi L.B."/>
            <person name="Cui X."/>
            <person name="Yuan T."/>
            <person name="Jiang B."/>
            <person name="Yang W."/>
            <person name="Lam T.T.-Y."/>
            <person name="Chang Q."/>
            <person name="Ding S."/>
            <person name="Wang X."/>
            <person name="Zhu J."/>
            <person name="Ruan X."/>
            <person name="Zhao L."/>
            <person name="Wei J."/>
            <person name="Que T."/>
            <person name="Du C."/>
            <person name="Cheng J."/>
            <person name="Dai P."/>
            <person name="Han X."/>
            <person name="Huang E."/>
            <person name="Gao Y."/>
            <person name="Liu J."/>
            <person name="Shao H."/>
            <person name="Ye R."/>
            <person name="Li L."/>
            <person name="Wei W."/>
            <person name="Wang X."/>
            <person name="Wang C."/>
            <person name="Yang T."/>
            <person name="Huo Q."/>
            <person name="Li W."/>
            <person name="Guo W."/>
            <person name="Chen H."/>
            <person name="Zhou L."/>
            <person name="Ni X."/>
            <person name="Tian J."/>
            <person name="Zhou Y."/>
            <person name="Sheng Y."/>
            <person name="Liu T."/>
            <person name="Pan Y."/>
            <person name="Xia L."/>
            <person name="Li J."/>
            <person name="Zhao F."/>
            <person name="Cao W."/>
        </authorList>
    </citation>
    <scope>NUCLEOTIDE SEQUENCE</scope>
    <source>
        <strain evidence="1">Hyas-2018</strain>
    </source>
</reference>
<gene>
    <name evidence="1" type="ORF">HPB50_021079</name>
</gene>
<protein>
    <submittedName>
        <fullName evidence="1">Uncharacterized protein</fullName>
    </submittedName>
</protein>